<keyword evidence="5" id="KW-1185">Reference proteome</keyword>
<evidence type="ECO:0000313" key="4">
    <source>
        <dbReference type="EMBL" id="SPQ00819.1"/>
    </source>
</evidence>
<organism evidence="4 5">
    <name type="scientific">Candidatus Sulfobium mesophilum</name>
    <dbReference type="NCBI Taxonomy" id="2016548"/>
    <lineage>
        <taxon>Bacteria</taxon>
        <taxon>Pseudomonadati</taxon>
        <taxon>Nitrospirota</taxon>
        <taxon>Nitrospiria</taxon>
        <taxon>Nitrospirales</taxon>
        <taxon>Nitrospiraceae</taxon>
        <taxon>Candidatus Sulfobium</taxon>
    </lineage>
</organism>
<dbReference type="InterPro" id="IPR052911">
    <property type="entry name" value="Corrinoid_activation_enz"/>
</dbReference>
<dbReference type="Pfam" id="PF14574">
    <property type="entry name" value="RACo_C_ter"/>
    <property type="match status" value="1"/>
</dbReference>
<dbReference type="AlphaFoldDB" id="A0A2U3QHJ2"/>
<dbReference type="InterPro" id="IPR043129">
    <property type="entry name" value="ATPase_NBD"/>
</dbReference>
<dbReference type="InterPro" id="IPR027980">
    <property type="entry name" value="RACo_C"/>
</dbReference>
<dbReference type="InterPro" id="IPR042259">
    <property type="entry name" value="Raco-like_middle_sf"/>
</dbReference>
<proteinExistence type="predicted"/>
<reference evidence="5" key="1">
    <citation type="submission" date="2018-03" db="EMBL/GenBank/DDBJ databases">
        <authorList>
            <person name="Zecchin S."/>
        </authorList>
    </citation>
    <scope>NUCLEOTIDE SEQUENCE [LARGE SCALE GENOMIC DNA]</scope>
</reference>
<gene>
    <name evidence="4" type="ORF">NBG4_340010</name>
</gene>
<dbReference type="Pfam" id="PF17651">
    <property type="entry name" value="Raco_middle"/>
    <property type="match status" value="1"/>
</dbReference>
<dbReference type="SUPFAM" id="SSF53067">
    <property type="entry name" value="Actin-like ATPase domain"/>
    <property type="match status" value="1"/>
</dbReference>
<dbReference type="EMBL" id="OUUY01000080">
    <property type="protein sequence ID" value="SPQ00819.1"/>
    <property type="molecule type" value="Genomic_DNA"/>
</dbReference>
<evidence type="ECO:0000313" key="5">
    <source>
        <dbReference type="Proteomes" id="UP000245125"/>
    </source>
</evidence>
<dbReference type="InterPro" id="IPR041414">
    <property type="entry name" value="Raco-like_middle"/>
</dbReference>
<sequence length="498" mass="53394">MSPEPLAFLVDVKVEAPSASDKAADTDRLAEGFRNKGFDDVQIPLHIMRRLPEELRRNGFDVRLVVGHCGQGYRLLDVGKERIYGIAVDIGSTNIACSLFDLTSGDKMGTAETENPQISFGNDVLTRVQRSMMGEFEALKKALDEGVNLAIEEACKGHGVATEDVFAVTIAGNTIMSHFFLGLGVKNIPMSPYVPAVNRPVFAYAGETGLLVNKNAVVYVFPNSGSYVGGDIISGILSTGVHGEDEPVLFIDVGTNVEITLGCRDWIMVGAGAAGPALEGGVAGIGKKADRGTISDVKIDKLSGKIETGVIGDIEPHGICGSGLISLVSEMYTAGIIDQAGRFTGTQNGISEKDGVKMFLLHSSGSGELYLTENEIKNFLLSKAAMFSFLYVFVRSVGLTFRDIKKIYVAGALGCGIDTEKAINIGMLPDIPRERFIPVGNSSLSGAEMVLLNRDLLNEINEIASRITYREMNEDSELMSVLQGAMFIPHTEPEILKG</sequence>
<dbReference type="Gene3D" id="3.10.20.880">
    <property type="match status" value="1"/>
</dbReference>
<evidence type="ECO:0000259" key="2">
    <source>
        <dbReference type="Pfam" id="PF17650"/>
    </source>
</evidence>
<dbReference type="PANTHER" id="PTHR42895:SF1">
    <property type="entry name" value="IRON-SULFUR CLUSTER PROTEIN"/>
    <property type="match status" value="1"/>
</dbReference>
<dbReference type="Proteomes" id="UP000245125">
    <property type="component" value="Unassembled WGS sequence"/>
</dbReference>
<evidence type="ECO:0000259" key="3">
    <source>
        <dbReference type="Pfam" id="PF17651"/>
    </source>
</evidence>
<dbReference type="Pfam" id="PF17650">
    <property type="entry name" value="RACo_linker"/>
    <property type="match status" value="1"/>
</dbReference>
<dbReference type="Gene3D" id="3.30.420.480">
    <property type="entry name" value="Domain of unknown function (DUF4445)"/>
    <property type="match status" value="1"/>
</dbReference>
<dbReference type="InterPro" id="IPR040506">
    <property type="entry name" value="RACo_linker"/>
</dbReference>
<name>A0A2U3QHJ2_9BACT</name>
<evidence type="ECO:0000259" key="1">
    <source>
        <dbReference type="Pfam" id="PF14574"/>
    </source>
</evidence>
<accession>A0A2U3QHJ2</accession>
<feature type="domain" description="RACo C-terminal" evidence="1">
    <location>
        <begin position="246"/>
        <end position="494"/>
    </location>
</feature>
<feature type="domain" description="RACo linker region" evidence="2">
    <location>
        <begin position="4"/>
        <end position="78"/>
    </location>
</feature>
<feature type="domain" description="RACo-like middle region" evidence="3">
    <location>
        <begin position="84"/>
        <end position="242"/>
    </location>
</feature>
<dbReference type="PANTHER" id="PTHR42895">
    <property type="entry name" value="IRON-SULFUR CLUSTER-BINDING PROTEIN-RELATED"/>
    <property type="match status" value="1"/>
</dbReference>
<protein>
    <submittedName>
        <fullName evidence="4">Putative Iron-sulfur cluster binding protein</fullName>
    </submittedName>
</protein>